<dbReference type="GeneID" id="69704392"/>
<evidence type="ECO:0000313" key="1">
    <source>
        <dbReference type="EMBL" id="MBO1107931.1"/>
    </source>
</evidence>
<dbReference type="EMBL" id="JAFNAA010000005">
    <property type="protein sequence ID" value="MBO1107931.1"/>
    <property type="molecule type" value="Genomic_DNA"/>
</dbReference>
<dbReference type="RefSeq" id="WP_010864654.1">
    <property type="nucleotide sequence ID" value="NZ_CP027852.1"/>
</dbReference>
<reference evidence="1" key="1">
    <citation type="submission" date="2021-03" db="EMBL/GenBank/DDBJ databases">
        <title>Plesiomonas shigelloides zfcc0051, isolated from zebrafish feces.</title>
        <authorList>
            <person name="Vanderhoek Z."/>
            <person name="Gaulke C."/>
        </authorList>
    </citation>
    <scope>NUCLEOTIDE SEQUENCE</scope>
    <source>
        <strain evidence="1">Zfcc0051</strain>
    </source>
</reference>
<sequence length="104" mass="12598">MSMISAKEFAHWLFERFKNNKQGVYLTRKDISQLSGRTKFSVDFVHDIHHELMPLGMAFVTDTAREYFFLLPLSNQYWRHSLEEQYQHDFLNVLQFDKIEKRQP</sequence>
<evidence type="ECO:0000313" key="2">
    <source>
        <dbReference type="Proteomes" id="UP000664658"/>
    </source>
</evidence>
<organism evidence="1 2">
    <name type="scientific">Plesiomonas shigelloides</name>
    <name type="common">Aeromonas shigelloides</name>
    <dbReference type="NCBI Taxonomy" id="703"/>
    <lineage>
        <taxon>Bacteria</taxon>
        <taxon>Pseudomonadati</taxon>
        <taxon>Pseudomonadota</taxon>
        <taxon>Gammaproteobacteria</taxon>
        <taxon>Enterobacterales</taxon>
        <taxon>Enterobacteriaceae</taxon>
        <taxon>Plesiomonas</taxon>
    </lineage>
</organism>
<dbReference type="KEGG" id="pshi:SAMEA2665130_2624"/>
<dbReference type="Proteomes" id="UP000664658">
    <property type="component" value="Unassembled WGS sequence"/>
</dbReference>
<comment type="caution">
    <text evidence="1">The sequence shown here is derived from an EMBL/GenBank/DDBJ whole genome shotgun (WGS) entry which is preliminary data.</text>
</comment>
<protein>
    <submittedName>
        <fullName evidence="1">Uncharacterized protein</fullName>
    </submittedName>
</protein>
<dbReference type="AlphaFoldDB" id="A0A1A9B0Q4"/>
<proteinExistence type="predicted"/>
<name>A0A1A9B0Q4_PLESH</name>
<accession>A0A1A9B0Q4</accession>
<gene>
    <name evidence="1" type="ORF">J2R62_06790</name>
</gene>